<dbReference type="InterPro" id="IPR011992">
    <property type="entry name" value="EF-hand-dom_pair"/>
</dbReference>
<evidence type="ECO:0000256" key="1">
    <source>
        <dbReference type="ARBA" id="ARBA00004245"/>
    </source>
</evidence>
<dbReference type="InterPro" id="IPR050230">
    <property type="entry name" value="CALM/Myosin/TropC-like"/>
</dbReference>
<feature type="domain" description="EF-hand" evidence="11">
    <location>
        <begin position="91"/>
        <end position="126"/>
    </location>
</feature>
<evidence type="ECO:0000256" key="8">
    <source>
        <dbReference type="ARBA" id="ARBA00022990"/>
    </source>
</evidence>
<keyword evidence="7" id="KW-0106">Calcium</keyword>
<evidence type="ECO:0000256" key="2">
    <source>
        <dbReference type="ARBA" id="ARBA00005253"/>
    </source>
</evidence>
<dbReference type="PROSITE" id="PS00018">
    <property type="entry name" value="EF_HAND_1"/>
    <property type="match status" value="2"/>
</dbReference>
<evidence type="ECO:0000313" key="12">
    <source>
        <dbReference type="EMBL" id="TNV81016.1"/>
    </source>
</evidence>
<proteinExistence type="inferred from homology"/>
<evidence type="ECO:0000256" key="9">
    <source>
        <dbReference type="ARBA" id="ARBA00023212"/>
    </source>
</evidence>
<dbReference type="EMBL" id="RRYP01006698">
    <property type="protein sequence ID" value="TNV81016.1"/>
    <property type="molecule type" value="Genomic_DNA"/>
</dbReference>
<dbReference type="PANTHER" id="PTHR23048">
    <property type="entry name" value="MYOSIN LIGHT CHAIN 1, 3"/>
    <property type="match status" value="1"/>
</dbReference>
<keyword evidence="13" id="KW-1185">Reference proteome</keyword>
<evidence type="ECO:0000256" key="7">
    <source>
        <dbReference type="ARBA" id="ARBA00022837"/>
    </source>
</evidence>
<dbReference type="Proteomes" id="UP000785679">
    <property type="component" value="Unassembled WGS sequence"/>
</dbReference>
<evidence type="ECO:0000259" key="11">
    <source>
        <dbReference type="PROSITE" id="PS50222"/>
    </source>
</evidence>
<dbReference type="PANTHER" id="PTHR23048:SF0">
    <property type="entry name" value="CALMODULIN LIKE 3"/>
    <property type="match status" value="1"/>
</dbReference>
<evidence type="ECO:0000256" key="4">
    <source>
        <dbReference type="ARBA" id="ARBA00022490"/>
    </source>
</evidence>
<dbReference type="Gene3D" id="1.10.238.10">
    <property type="entry name" value="EF-hand"/>
    <property type="match status" value="2"/>
</dbReference>
<dbReference type="OrthoDB" id="429467at2759"/>
<keyword evidence="5" id="KW-0479">Metal-binding</keyword>
<gene>
    <name evidence="12" type="ORF">FGO68_gene17797</name>
</gene>
<dbReference type="CDD" id="cd00051">
    <property type="entry name" value="EFh"/>
    <property type="match status" value="2"/>
</dbReference>
<protein>
    <recommendedName>
        <fullName evidence="3">Calmodulin</fullName>
    </recommendedName>
</protein>
<dbReference type="PROSITE" id="PS50222">
    <property type="entry name" value="EF_HAND_2"/>
    <property type="match status" value="2"/>
</dbReference>
<feature type="domain" description="EF-hand" evidence="11">
    <location>
        <begin position="16"/>
        <end position="51"/>
    </location>
</feature>
<comment type="caution">
    <text evidence="12">The sequence shown here is derived from an EMBL/GenBank/DDBJ whole genome shotgun (WGS) entry which is preliminary data.</text>
</comment>
<evidence type="ECO:0000256" key="6">
    <source>
        <dbReference type="ARBA" id="ARBA00022737"/>
    </source>
</evidence>
<dbReference type="AlphaFoldDB" id="A0A8J8NSV0"/>
<accession>A0A8J8NSV0</accession>
<keyword evidence="4" id="KW-0963">Cytoplasm</keyword>
<reference evidence="12" key="1">
    <citation type="submission" date="2019-06" db="EMBL/GenBank/DDBJ databases">
        <authorList>
            <person name="Zheng W."/>
        </authorList>
    </citation>
    <scope>NUCLEOTIDE SEQUENCE</scope>
    <source>
        <strain evidence="12">QDHG01</strain>
    </source>
</reference>
<dbReference type="Pfam" id="PF13499">
    <property type="entry name" value="EF-hand_7"/>
    <property type="match status" value="2"/>
</dbReference>
<keyword evidence="8" id="KW-0007">Acetylation</keyword>
<name>A0A8J8NSV0_HALGN</name>
<keyword evidence="6" id="KW-0677">Repeat</keyword>
<dbReference type="FunFam" id="1.10.238.10:FF:000178">
    <property type="entry name" value="Calmodulin-2 A"/>
    <property type="match status" value="1"/>
</dbReference>
<dbReference type="InterPro" id="IPR018247">
    <property type="entry name" value="EF_Hand_1_Ca_BS"/>
</dbReference>
<evidence type="ECO:0000256" key="3">
    <source>
        <dbReference type="ARBA" id="ARBA00020786"/>
    </source>
</evidence>
<dbReference type="GO" id="GO:0005509">
    <property type="term" value="F:calcium ion binding"/>
    <property type="evidence" value="ECO:0007669"/>
    <property type="project" value="InterPro"/>
</dbReference>
<evidence type="ECO:0000256" key="5">
    <source>
        <dbReference type="ARBA" id="ARBA00022723"/>
    </source>
</evidence>
<sequence length="160" mass="18274">MARKNLTTYLFVDIDLQRAEVREIFELFDKNSSGRVSVSELGTIVRALGLNPTEAEVIEMIKKVDLQGIGSFGLKQLEDLVKEKEKENNPNAFKELVDALRVFDSDKDGLLSAEEFKHAMMTMGEKMQEYEIDEIVNDSDLVQNKQIKIETFAQLIMNRV</sequence>
<dbReference type="GO" id="GO:0016460">
    <property type="term" value="C:myosin II complex"/>
    <property type="evidence" value="ECO:0007669"/>
    <property type="project" value="TreeGrafter"/>
</dbReference>
<dbReference type="SMART" id="SM00054">
    <property type="entry name" value="EFh"/>
    <property type="match status" value="2"/>
</dbReference>
<comment type="function">
    <text evidence="10">Plays a fundamental role in microtubule organizing center structure and function. Component of the infraciliary lattice (ICL) and the ciliary basal bodies.</text>
</comment>
<keyword evidence="9" id="KW-0206">Cytoskeleton</keyword>
<evidence type="ECO:0000256" key="10">
    <source>
        <dbReference type="ARBA" id="ARBA00025692"/>
    </source>
</evidence>
<dbReference type="SUPFAM" id="SSF47473">
    <property type="entry name" value="EF-hand"/>
    <property type="match status" value="1"/>
</dbReference>
<comment type="similarity">
    <text evidence="2">Belongs to the centrin family.</text>
</comment>
<dbReference type="InterPro" id="IPR002048">
    <property type="entry name" value="EF_hand_dom"/>
</dbReference>
<evidence type="ECO:0000313" key="13">
    <source>
        <dbReference type="Proteomes" id="UP000785679"/>
    </source>
</evidence>
<comment type="subcellular location">
    <subcellularLocation>
        <location evidence="1">Cytoplasm</location>
        <location evidence="1">Cytoskeleton</location>
    </subcellularLocation>
</comment>
<organism evidence="12 13">
    <name type="scientific">Halteria grandinella</name>
    <dbReference type="NCBI Taxonomy" id="5974"/>
    <lineage>
        <taxon>Eukaryota</taxon>
        <taxon>Sar</taxon>
        <taxon>Alveolata</taxon>
        <taxon>Ciliophora</taxon>
        <taxon>Intramacronucleata</taxon>
        <taxon>Spirotrichea</taxon>
        <taxon>Stichotrichia</taxon>
        <taxon>Sporadotrichida</taxon>
        <taxon>Halteriidae</taxon>
        <taxon>Halteria</taxon>
    </lineage>
</organism>